<protein>
    <submittedName>
        <fullName evidence="2">Uncharacterized protein</fullName>
    </submittedName>
</protein>
<dbReference type="Proteomes" id="UP001595075">
    <property type="component" value="Unassembled WGS sequence"/>
</dbReference>
<dbReference type="EMBL" id="JAZHXI010000011">
    <property type="protein sequence ID" value="KAL2066079.1"/>
    <property type="molecule type" value="Genomic_DNA"/>
</dbReference>
<proteinExistence type="predicted"/>
<feature type="chain" id="PRO_5045674057" evidence="1">
    <location>
        <begin position="17"/>
        <end position="264"/>
    </location>
</feature>
<evidence type="ECO:0000313" key="2">
    <source>
        <dbReference type="EMBL" id="KAL2066079.1"/>
    </source>
</evidence>
<sequence length="264" mass="29362">MRAFYLLLSLPLSAFGHLVPINENSEPSPPHTIEGLHRHSYSNPIAPSYPQQEVIIKLRNATHIITRLTKRDSVTIKIENSFQNTTVINSQNNAKFEVINNAKNANIAMGDKSNHTLDFDSFGDKNMLNSTGSNTGGWNTKNSDSHLSTAHHRIRRWWKSLKKYGHDDLNMSRESKLPIGTRDVVNLDVKGGSVKNSNVTRSGNGNTVEVYVSGNGENVVNITLSWEMEDSTITDSNSENKVKIYIGDARGVDMRNSTVLITGR</sequence>
<evidence type="ECO:0000256" key="1">
    <source>
        <dbReference type="SAM" id="SignalP"/>
    </source>
</evidence>
<reference evidence="2 3" key="1">
    <citation type="journal article" date="2024" name="Commun. Biol.">
        <title>Comparative genomic analysis of thermophilic fungi reveals convergent evolutionary adaptations and gene losses.</title>
        <authorList>
            <person name="Steindorff A.S."/>
            <person name="Aguilar-Pontes M.V."/>
            <person name="Robinson A.J."/>
            <person name="Andreopoulos B."/>
            <person name="LaButti K."/>
            <person name="Kuo A."/>
            <person name="Mondo S."/>
            <person name="Riley R."/>
            <person name="Otillar R."/>
            <person name="Haridas S."/>
            <person name="Lipzen A."/>
            <person name="Grimwood J."/>
            <person name="Schmutz J."/>
            <person name="Clum A."/>
            <person name="Reid I.D."/>
            <person name="Moisan M.C."/>
            <person name="Butler G."/>
            <person name="Nguyen T.T.M."/>
            <person name="Dewar K."/>
            <person name="Conant G."/>
            <person name="Drula E."/>
            <person name="Henrissat B."/>
            <person name="Hansel C."/>
            <person name="Singer S."/>
            <person name="Hutchinson M.I."/>
            <person name="de Vries R.P."/>
            <person name="Natvig D.O."/>
            <person name="Powell A.J."/>
            <person name="Tsang A."/>
            <person name="Grigoriev I.V."/>
        </authorList>
    </citation>
    <scope>NUCLEOTIDE SEQUENCE [LARGE SCALE GENOMIC DNA]</scope>
    <source>
        <strain evidence="2 3">CBS 494.80</strain>
    </source>
</reference>
<feature type="signal peptide" evidence="1">
    <location>
        <begin position="1"/>
        <end position="16"/>
    </location>
</feature>
<gene>
    <name evidence="2" type="ORF">VTL71DRAFT_2150</name>
</gene>
<keyword evidence="3" id="KW-1185">Reference proteome</keyword>
<name>A0ABR4CA11_9HELO</name>
<keyword evidence="1" id="KW-0732">Signal</keyword>
<evidence type="ECO:0000313" key="3">
    <source>
        <dbReference type="Proteomes" id="UP001595075"/>
    </source>
</evidence>
<organism evidence="2 3">
    <name type="scientific">Oculimacula yallundae</name>
    <dbReference type="NCBI Taxonomy" id="86028"/>
    <lineage>
        <taxon>Eukaryota</taxon>
        <taxon>Fungi</taxon>
        <taxon>Dikarya</taxon>
        <taxon>Ascomycota</taxon>
        <taxon>Pezizomycotina</taxon>
        <taxon>Leotiomycetes</taxon>
        <taxon>Helotiales</taxon>
        <taxon>Ploettnerulaceae</taxon>
        <taxon>Oculimacula</taxon>
    </lineage>
</organism>
<accession>A0ABR4CA11</accession>
<comment type="caution">
    <text evidence="2">The sequence shown here is derived from an EMBL/GenBank/DDBJ whole genome shotgun (WGS) entry which is preliminary data.</text>
</comment>